<protein>
    <submittedName>
        <fullName evidence="2">Uncharacterized protein</fullName>
    </submittedName>
</protein>
<evidence type="ECO:0000313" key="3">
    <source>
        <dbReference type="Proteomes" id="UP001295794"/>
    </source>
</evidence>
<feature type="region of interest" description="Disordered" evidence="1">
    <location>
        <begin position="87"/>
        <end position="112"/>
    </location>
</feature>
<feature type="compositionally biased region" description="Low complexity" evidence="1">
    <location>
        <begin position="167"/>
        <end position="178"/>
    </location>
</feature>
<feature type="compositionally biased region" description="Polar residues" evidence="1">
    <location>
        <begin position="100"/>
        <end position="112"/>
    </location>
</feature>
<accession>A0AAD2HLW9</accession>
<dbReference type="AlphaFoldDB" id="A0AAD2HLW9"/>
<comment type="caution">
    <text evidence="2">The sequence shown here is derived from an EMBL/GenBank/DDBJ whole genome shotgun (WGS) entry which is preliminary data.</text>
</comment>
<evidence type="ECO:0000313" key="2">
    <source>
        <dbReference type="EMBL" id="CAK5276242.1"/>
    </source>
</evidence>
<dbReference type="EMBL" id="CAVNYO010000405">
    <property type="protein sequence ID" value="CAK5276242.1"/>
    <property type="molecule type" value="Genomic_DNA"/>
</dbReference>
<proteinExistence type="predicted"/>
<name>A0AAD2HLW9_9AGAR</name>
<gene>
    <name evidence="2" type="ORF">MYCIT1_LOCUS24358</name>
</gene>
<sequence>MMPSIGIVSMVGGRFGSVREYDRFRRSRVERSPCKKKLVAQRAKNGPISARGTSGSVWGTCIPSGFGIPKTTRITLRTELLSVLRASSATATPPGRESDSTSPAISSAKSRPISSMNASFSTSLPFMSKSSSSGCGVDPSYSRRFGAMTRTPFEGPRAAKDWKVPGRRSSYSRSSPDC</sequence>
<evidence type="ECO:0000256" key="1">
    <source>
        <dbReference type="SAM" id="MobiDB-lite"/>
    </source>
</evidence>
<keyword evidence="3" id="KW-1185">Reference proteome</keyword>
<dbReference type="Proteomes" id="UP001295794">
    <property type="component" value="Unassembled WGS sequence"/>
</dbReference>
<feature type="region of interest" description="Disordered" evidence="1">
    <location>
        <begin position="146"/>
        <end position="178"/>
    </location>
</feature>
<organism evidence="2 3">
    <name type="scientific">Mycena citricolor</name>
    <dbReference type="NCBI Taxonomy" id="2018698"/>
    <lineage>
        <taxon>Eukaryota</taxon>
        <taxon>Fungi</taxon>
        <taxon>Dikarya</taxon>
        <taxon>Basidiomycota</taxon>
        <taxon>Agaricomycotina</taxon>
        <taxon>Agaricomycetes</taxon>
        <taxon>Agaricomycetidae</taxon>
        <taxon>Agaricales</taxon>
        <taxon>Marasmiineae</taxon>
        <taxon>Mycenaceae</taxon>
        <taxon>Mycena</taxon>
    </lineage>
</organism>
<reference evidence="2" key="1">
    <citation type="submission" date="2023-11" db="EMBL/GenBank/DDBJ databases">
        <authorList>
            <person name="De Vega J J."/>
            <person name="De Vega J J."/>
        </authorList>
    </citation>
    <scope>NUCLEOTIDE SEQUENCE</scope>
</reference>